<organism evidence="2 3">
    <name type="scientific">Herbihabitans rhizosphaerae</name>
    <dbReference type="NCBI Taxonomy" id="1872711"/>
    <lineage>
        <taxon>Bacteria</taxon>
        <taxon>Bacillati</taxon>
        <taxon>Actinomycetota</taxon>
        <taxon>Actinomycetes</taxon>
        <taxon>Pseudonocardiales</taxon>
        <taxon>Pseudonocardiaceae</taxon>
        <taxon>Herbihabitans</taxon>
    </lineage>
</organism>
<evidence type="ECO:0000259" key="1">
    <source>
        <dbReference type="Pfam" id="PF01872"/>
    </source>
</evidence>
<dbReference type="OrthoDB" id="2313602at2"/>
<name>A0A4Q7KGL4_9PSEU</name>
<accession>A0A4Q7KGL4</accession>
<dbReference type="GO" id="GO:0009231">
    <property type="term" value="P:riboflavin biosynthetic process"/>
    <property type="evidence" value="ECO:0007669"/>
    <property type="project" value="InterPro"/>
</dbReference>
<sequence length="207" mass="22672">MTTVICNFTMSLDGYMAGPNQSVDDPLGQGGMKLMEWMLSTPTFSGEDGERTVDDDMVDEVRNGYGAFVMGRNMFGPIRGEWDLSWKGWWGDEPSYHAPVFVLTHYPRESVPMEGGTTFHFVTDGIASAVERAKEAAGDKPVLIAGGAAAIRQALAAGLVDEINTHIAPLIFGAGERPLDGLDETRLEPIRVIESPKVTHVRYRVIR</sequence>
<dbReference type="AlphaFoldDB" id="A0A4Q7KGL4"/>
<dbReference type="GO" id="GO:0008703">
    <property type="term" value="F:5-amino-6-(5-phosphoribosylamino)uracil reductase activity"/>
    <property type="evidence" value="ECO:0007669"/>
    <property type="project" value="InterPro"/>
</dbReference>
<proteinExistence type="predicted"/>
<dbReference type="PANTHER" id="PTHR38011:SF12">
    <property type="entry name" value="BIFUNCTIONAL DEAMINASE-REDUCTASE DOMAIN PROTEIN"/>
    <property type="match status" value="1"/>
</dbReference>
<dbReference type="InterPro" id="IPR050765">
    <property type="entry name" value="Riboflavin_Biosynth_HTPR"/>
</dbReference>
<reference evidence="2 3" key="1">
    <citation type="submission" date="2019-02" db="EMBL/GenBank/DDBJ databases">
        <title>Genomic Encyclopedia of Type Strains, Phase IV (KMG-IV): sequencing the most valuable type-strain genomes for metagenomic binning, comparative biology and taxonomic classification.</title>
        <authorList>
            <person name="Goeker M."/>
        </authorList>
    </citation>
    <scope>NUCLEOTIDE SEQUENCE [LARGE SCALE GENOMIC DNA]</scope>
    <source>
        <strain evidence="2 3">DSM 101727</strain>
    </source>
</reference>
<dbReference type="Pfam" id="PF01872">
    <property type="entry name" value="RibD_C"/>
    <property type="match status" value="1"/>
</dbReference>
<dbReference type="Proteomes" id="UP000294257">
    <property type="component" value="Unassembled WGS sequence"/>
</dbReference>
<dbReference type="InterPro" id="IPR002734">
    <property type="entry name" value="RibDG_C"/>
</dbReference>
<keyword evidence="3" id="KW-1185">Reference proteome</keyword>
<dbReference type="EMBL" id="SGWQ01000014">
    <property type="protein sequence ID" value="RZS31322.1"/>
    <property type="molecule type" value="Genomic_DNA"/>
</dbReference>
<dbReference type="RefSeq" id="WP_130348141.1">
    <property type="nucleotide sequence ID" value="NZ_SGWQ01000014.1"/>
</dbReference>
<gene>
    <name evidence="2" type="ORF">EV193_11411</name>
</gene>
<dbReference type="InterPro" id="IPR024072">
    <property type="entry name" value="DHFR-like_dom_sf"/>
</dbReference>
<feature type="domain" description="Bacterial bifunctional deaminase-reductase C-terminal" evidence="1">
    <location>
        <begin position="3"/>
        <end position="188"/>
    </location>
</feature>
<comment type="caution">
    <text evidence="2">The sequence shown here is derived from an EMBL/GenBank/DDBJ whole genome shotgun (WGS) entry which is preliminary data.</text>
</comment>
<evidence type="ECO:0000313" key="3">
    <source>
        <dbReference type="Proteomes" id="UP000294257"/>
    </source>
</evidence>
<dbReference type="Gene3D" id="3.40.430.10">
    <property type="entry name" value="Dihydrofolate Reductase, subunit A"/>
    <property type="match status" value="1"/>
</dbReference>
<protein>
    <submittedName>
        <fullName evidence="2">Dihydrofolate reductase</fullName>
    </submittedName>
</protein>
<dbReference type="SUPFAM" id="SSF53597">
    <property type="entry name" value="Dihydrofolate reductase-like"/>
    <property type="match status" value="1"/>
</dbReference>
<evidence type="ECO:0000313" key="2">
    <source>
        <dbReference type="EMBL" id="RZS31322.1"/>
    </source>
</evidence>
<dbReference type="PANTHER" id="PTHR38011">
    <property type="entry name" value="DIHYDROFOLATE REDUCTASE FAMILY PROTEIN (AFU_ORTHOLOGUE AFUA_8G06820)"/>
    <property type="match status" value="1"/>
</dbReference>